<dbReference type="SUPFAM" id="SSF102588">
    <property type="entry name" value="LmbE-like"/>
    <property type="match status" value="1"/>
</dbReference>
<dbReference type="GO" id="GO:0016811">
    <property type="term" value="F:hydrolase activity, acting on carbon-nitrogen (but not peptide) bonds, in linear amides"/>
    <property type="evidence" value="ECO:0007669"/>
    <property type="project" value="TreeGrafter"/>
</dbReference>
<organism evidence="2 3">
    <name type="scientific">Panacibacter microcysteis</name>
    <dbReference type="NCBI Taxonomy" id="2793269"/>
    <lineage>
        <taxon>Bacteria</taxon>
        <taxon>Pseudomonadati</taxon>
        <taxon>Bacteroidota</taxon>
        <taxon>Chitinophagia</taxon>
        <taxon>Chitinophagales</taxon>
        <taxon>Chitinophagaceae</taxon>
        <taxon>Panacibacter</taxon>
    </lineage>
</organism>
<dbReference type="InterPro" id="IPR024078">
    <property type="entry name" value="LmbE-like_dom_sf"/>
</dbReference>
<proteinExistence type="predicted"/>
<evidence type="ECO:0000313" key="3">
    <source>
        <dbReference type="Proteomes" id="UP000628448"/>
    </source>
</evidence>
<accession>A0A931GYB9</accession>
<gene>
    <name evidence="2" type="ORF">I5907_03050</name>
</gene>
<dbReference type="Pfam" id="PF02585">
    <property type="entry name" value="PIG-L"/>
    <property type="match status" value="1"/>
</dbReference>
<dbReference type="Proteomes" id="UP000628448">
    <property type="component" value="Unassembled WGS sequence"/>
</dbReference>
<evidence type="ECO:0000313" key="2">
    <source>
        <dbReference type="EMBL" id="MBG9375192.1"/>
    </source>
</evidence>
<comment type="caution">
    <text evidence="2">The sequence shown here is derived from an EMBL/GenBank/DDBJ whole genome shotgun (WGS) entry which is preliminary data.</text>
</comment>
<dbReference type="PROSITE" id="PS51257">
    <property type="entry name" value="PROKAR_LIPOPROTEIN"/>
    <property type="match status" value="1"/>
</dbReference>
<dbReference type="Gene3D" id="3.40.50.10320">
    <property type="entry name" value="LmbE-like"/>
    <property type="match status" value="1"/>
</dbReference>
<dbReference type="EMBL" id="JADWYR010000001">
    <property type="protein sequence ID" value="MBG9375192.1"/>
    <property type="molecule type" value="Genomic_DNA"/>
</dbReference>
<feature type="signal peptide" evidence="1">
    <location>
        <begin position="1"/>
        <end position="22"/>
    </location>
</feature>
<dbReference type="RefSeq" id="WP_196989255.1">
    <property type="nucleotide sequence ID" value="NZ_JADWYR010000001.1"/>
</dbReference>
<feature type="chain" id="PRO_5037426624" evidence="1">
    <location>
        <begin position="23"/>
        <end position="851"/>
    </location>
</feature>
<dbReference type="AlphaFoldDB" id="A0A931GYB9"/>
<dbReference type="PANTHER" id="PTHR12993:SF11">
    <property type="entry name" value="N-ACETYLGLUCOSAMINYL-PHOSPHATIDYLINOSITOL DE-N-ACETYLASE"/>
    <property type="match status" value="1"/>
</dbReference>
<reference evidence="2" key="1">
    <citation type="submission" date="2020-11" db="EMBL/GenBank/DDBJ databases">
        <title>Bacterial whole genome sequence for Panacibacter sp. DH6.</title>
        <authorList>
            <person name="Le V."/>
            <person name="Ko S."/>
            <person name="Ahn C.-Y."/>
            <person name="Oh H.-M."/>
        </authorList>
    </citation>
    <scope>NUCLEOTIDE SEQUENCE</scope>
    <source>
        <strain evidence="2">DH6</strain>
    </source>
</reference>
<protein>
    <submittedName>
        <fullName evidence="2">PIG-L family deacetylase</fullName>
    </submittedName>
</protein>
<dbReference type="InterPro" id="IPR029062">
    <property type="entry name" value="Class_I_gatase-like"/>
</dbReference>
<dbReference type="InterPro" id="IPR003737">
    <property type="entry name" value="GlcNAc_PI_deacetylase-related"/>
</dbReference>
<name>A0A931GYB9_9BACT</name>
<dbReference type="SUPFAM" id="SSF52317">
    <property type="entry name" value="Class I glutamine amidotransferase-like"/>
    <property type="match status" value="1"/>
</dbReference>
<evidence type="ECO:0000256" key="1">
    <source>
        <dbReference type="SAM" id="SignalP"/>
    </source>
</evidence>
<sequence>MKQLLPLLILSVISCYSFPAHAQTPPAYNSADIYLQLKKLNVLGRVLYIAAHPDDENTRLLAYLAKEKQYRTGYLSLTRGDGGQNLIGDEQGIELGLIRTQELLAARRTDGAEQFFSRAYDFGFSKSSQEAMEIWGHDKILSDVVWVIRNFKPDVIITRFPGDERAGHGHHAASAILANEAFKAAADATMFTEQFKYGVQPWQARRILWNTFNFGTTNTTAEDQFKLDVGTYSSLLGKSFGEIASESRSQHKSQGFGVPRQRGQAFEYFLTTGGDAPKTDLLDGVNVSWNAVQFGEGIERMVNNIIAGYSFDHPEKSIDSLLVLYNLLQRGGNSNGAKSQAEHQESMYWYKRKAEDVKQIMLACSGLFAEATTKNEYAILGDSIKVDFSVNKRSASGINLVGIRLNKFDTTLNNALPVNQNISLTKAFFVPVNDTATQPYWLVNPMQKGSFTVNDQTLIGKAENDGNYIATFIFDIKGTRLFVDKKVQYKYTDPIKGELYEPLVIIPPVIVAVNPPVVLTNIKNESKVGTSPVINIQYKATITAPAVPVTINVNKGADILFNKDTTVNFTAGSAYNFKMPLDAKTGRLNGDNINVDVFAGVNGKKTLYKDYLRTIQYDHIPHIHYFYRDNVKAINEEIKIVGKNIGYIVGAGDKVPQALQQMGYNVTFLAESAITDENLKRFDAVIAGVRVYNTQPWINSKYDVLMRYIQNGGNYIVQYNTANFISSVADKIGPYPFTVSRTRVTDENAEVTITQPGSSVLNYPNKITPADFKDWIQERSIYQAEKQDAHYEAPLTMHDANETTTNGSLIITKYGKGNFAYTGLVFFRELPAGVAGAYRLMANLIALPQNN</sequence>
<dbReference type="PANTHER" id="PTHR12993">
    <property type="entry name" value="N-ACETYLGLUCOSAMINYL-PHOSPHATIDYLINOSITOL DE-N-ACETYLASE-RELATED"/>
    <property type="match status" value="1"/>
</dbReference>
<keyword evidence="1" id="KW-0732">Signal</keyword>
<keyword evidence="3" id="KW-1185">Reference proteome</keyword>